<evidence type="ECO:0000313" key="1">
    <source>
        <dbReference type="EMBL" id="EYB96673.1"/>
    </source>
</evidence>
<protein>
    <submittedName>
        <fullName evidence="1">Uncharacterized protein</fullName>
    </submittedName>
</protein>
<keyword evidence="2" id="KW-1185">Reference proteome</keyword>
<reference evidence="2" key="1">
    <citation type="journal article" date="2015" name="Nat. Genet.">
        <title>The genome and transcriptome of the zoonotic hookworm Ancylostoma ceylanicum identify infection-specific gene families.</title>
        <authorList>
            <person name="Schwarz E.M."/>
            <person name="Hu Y."/>
            <person name="Antoshechkin I."/>
            <person name="Miller M.M."/>
            <person name="Sternberg P.W."/>
            <person name="Aroian R.V."/>
        </authorList>
    </citation>
    <scope>NUCLEOTIDE SEQUENCE</scope>
    <source>
        <strain evidence="2">HY135</strain>
    </source>
</reference>
<accession>A0A016T136</accession>
<sequence length="88" mass="9673">MTDPIRMENALENCSELWISRCLPGLPDGDSGRRRAVNPEHYIAATTEQKLRSTLDFQGSGTSDRYGLQSAALTTEPSGLLFVRVFVG</sequence>
<proteinExistence type="predicted"/>
<dbReference type="EMBL" id="JARK01001484">
    <property type="protein sequence ID" value="EYB96673.1"/>
    <property type="molecule type" value="Genomic_DNA"/>
</dbReference>
<name>A0A016T136_9BILA</name>
<comment type="caution">
    <text evidence="1">The sequence shown here is derived from an EMBL/GenBank/DDBJ whole genome shotgun (WGS) entry which is preliminary data.</text>
</comment>
<dbReference type="AlphaFoldDB" id="A0A016T136"/>
<gene>
    <name evidence="1" type="primary">Acey_s0148.g2664</name>
    <name evidence="1" type="ORF">Y032_0148g2664</name>
</gene>
<dbReference type="Proteomes" id="UP000024635">
    <property type="component" value="Unassembled WGS sequence"/>
</dbReference>
<organism evidence="1 2">
    <name type="scientific">Ancylostoma ceylanicum</name>
    <dbReference type="NCBI Taxonomy" id="53326"/>
    <lineage>
        <taxon>Eukaryota</taxon>
        <taxon>Metazoa</taxon>
        <taxon>Ecdysozoa</taxon>
        <taxon>Nematoda</taxon>
        <taxon>Chromadorea</taxon>
        <taxon>Rhabditida</taxon>
        <taxon>Rhabditina</taxon>
        <taxon>Rhabditomorpha</taxon>
        <taxon>Strongyloidea</taxon>
        <taxon>Ancylostomatidae</taxon>
        <taxon>Ancylostomatinae</taxon>
        <taxon>Ancylostoma</taxon>
    </lineage>
</organism>
<evidence type="ECO:0000313" key="2">
    <source>
        <dbReference type="Proteomes" id="UP000024635"/>
    </source>
</evidence>